<dbReference type="SUPFAM" id="SSF90188">
    <property type="entry name" value="Somatomedin B domain"/>
    <property type="match status" value="1"/>
</dbReference>
<organism evidence="3 4">
    <name type="scientific">Elysia chlorotica</name>
    <name type="common">Eastern emerald elysia</name>
    <name type="synonym">Sea slug</name>
    <dbReference type="NCBI Taxonomy" id="188477"/>
    <lineage>
        <taxon>Eukaryota</taxon>
        <taxon>Metazoa</taxon>
        <taxon>Spiralia</taxon>
        <taxon>Lophotrochozoa</taxon>
        <taxon>Mollusca</taxon>
        <taxon>Gastropoda</taxon>
        <taxon>Heterobranchia</taxon>
        <taxon>Euthyneura</taxon>
        <taxon>Panpulmonata</taxon>
        <taxon>Sacoglossa</taxon>
        <taxon>Placobranchoidea</taxon>
        <taxon>Plakobranchidae</taxon>
        <taxon>Elysia</taxon>
    </lineage>
</organism>
<dbReference type="EMBL" id="RQTK01000204">
    <property type="protein sequence ID" value="RUS84463.1"/>
    <property type="molecule type" value="Genomic_DNA"/>
</dbReference>
<protein>
    <recommendedName>
        <fullName evidence="2">SMB domain-containing protein</fullName>
    </recommendedName>
</protein>
<gene>
    <name evidence="3" type="ORF">EGW08_007759</name>
</gene>
<evidence type="ECO:0000313" key="3">
    <source>
        <dbReference type="EMBL" id="RUS84463.1"/>
    </source>
</evidence>
<dbReference type="PROSITE" id="PS50958">
    <property type="entry name" value="SMB_2"/>
    <property type="match status" value="1"/>
</dbReference>
<comment type="caution">
    <text evidence="3">The sequence shown here is derived from an EMBL/GenBank/DDBJ whole genome shotgun (WGS) entry which is preliminary data.</text>
</comment>
<dbReference type="Proteomes" id="UP000271974">
    <property type="component" value="Unassembled WGS sequence"/>
</dbReference>
<evidence type="ECO:0000313" key="4">
    <source>
        <dbReference type="Proteomes" id="UP000271974"/>
    </source>
</evidence>
<dbReference type="STRING" id="188477.A0A433TS64"/>
<reference evidence="3 4" key="1">
    <citation type="submission" date="2019-01" db="EMBL/GenBank/DDBJ databases">
        <title>A draft genome assembly of the solar-powered sea slug Elysia chlorotica.</title>
        <authorList>
            <person name="Cai H."/>
            <person name="Li Q."/>
            <person name="Fang X."/>
            <person name="Li J."/>
            <person name="Curtis N.E."/>
            <person name="Altenburger A."/>
            <person name="Shibata T."/>
            <person name="Feng M."/>
            <person name="Maeda T."/>
            <person name="Schwartz J.A."/>
            <person name="Shigenobu S."/>
            <person name="Lundholm N."/>
            <person name="Nishiyama T."/>
            <person name="Yang H."/>
            <person name="Hasebe M."/>
            <person name="Li S."/>
            <person name="Pierce S.K."/>
            <person name="Wang J."/>
        </authorList>
    </citation>
    <scope>NUCLEOTIDE SEQUENCE [LARGE SCALE GENOMIC DNA]</scope>
    <source>
        <strain evidence="3">EC2010</strain>
        <tissue evidence="3">Whole organism of an adult</tissue>
    </source>
</reference>
<dbReference type="Pfam" id="PF01033">
    <property type="entry name" value="Somatomedin_B"/>
    <property type="match status" value="1"/>
</dbReference>
<dbReference type="Gene3D" id="4.10.410.20">
    <property type="match status" value="1"/>
</dbReference>
<proteinExistence type="predicted"/>
<keyword evidence="4" id="KW-1185">Reference proteome</keyword>
<dbReference type="InterPro" id="IPR036024">
    <property type="entry name" value="Somatomedin_B-like_dom_sf"/>
</dbReference>
<dbReference type="OrthoDB" id="6208373at2759"/>
<name>A0A433TS64_ELYCH</name>
<evidence type="ECO:0000256" key="1">
    <source>
        <dbReference type="ARBA" id="ARBA00023157"/>
    </source>
</evidence>
<feature type="domain" description="SMB" evidence="2">
    <location>
        <begin position="60"/>
        <end position="105"/>
    </location>
</feature>
<keyword evidence="1" id="KW-1015">Disulfide bond</keyword>
<evidence type="ECO:0000259" key="2">
    <source>
        <dbReference type="PROSITE" id="PS50958"/>
    </source>
</evidence>
<dbReference type="AlphaFoldDB" id="A0A433TS64"/>
<sequence length="589" mass="66994">MTTIYSEATSTHQYFTNEPVTVTIPYNYSECRELATEFVYQRDFCGGASDPETYLQVARSRYTCFSRCGETRKFGETFYECACDSMCQLHKDCCADIAEMCPEIYNIGQVDISERAQNTISVCMGSKYSTLYQPSKEEFFVTRNYVKNTPSILNRDKPLPFKSRTLAELSKPLGQYKVADVNRKMIFSDFASYSAYTFAELTPYFIPKVISLSCSYASSGEFRLGSALEMLPWCRVIRVEDAMTRYHRPCNIQQLFVCRCEDGSFLKDHVHNACLGHNNSFQSLYRYPLLKTQVEYVGETYSHNQRCLLQKVTETGIFRGEQAKDTEFSIQMRILPVLKLLQNKSQDAEDSRGEEIYVNDETKVGFIVELSNTVERRFFCPSLRSRLQDCRLEECAVGGLVWSSQVSHGQPSSRSCIFPVGASVLHRDGLSLVPLCTCLDVMAALNDLRIWKIRISWSRDKKCFFMFEPLQKNEHHPLNETYEFTGPKSLLKGSPYSMSDDQDLDFGDLSRRLAKVTHPCLGDRADDNLKICFISAEADADSEMESQACLDLGNRPSASKASVENFICVYLDDGDGNDEGDDIDRDGEE</sequence>
<accession>A0A433TS64</accession>
<dbReference type="InterPro" id="IPR001212">
    <property type="entry name" value="Somatomedin_B_dom"/>
</dbReference>